<accession>A0A1B3SK51</accession>
<dbReference type="InterPro" id="IPR050900">
    <property type="entry name" value="Transposase_IS3/IS150/IS904"/>
</dbReference>
<dbReference type="Pfam" id="PF13333">
    <property type="entry name" value="rve_2"/>
    <property type="match status" value="1"/>
</dbReference>
<dbReference type="GO" id="GO:0015074">
    <property type="term" value="P:DNA integration"/>
    <property type="evidence" value="ECO:0007669"/>
    <property type="project" value="InterPro"/>
</dbReference>
<sequence>MIYSYYSNSFILSCIVFDDDNTNEMEIFENLNSKGKELDTFDMIKNYVYNMVEDGIFNKNTELITREFNKYFNLENISKFKGKKEEQSKKYELFLFNYLTYKNSLSGLFKGKLQKNKKSILKVFKELNNRRKINIDEYRGVCNELGRYFSIYKNIYLTMAYNEKNSEYHPFREELTNLAHKDFSLLLFYIFDVYSGNAWNPSEQSFYFSDVEKLKSCLFEAEKWLVLLMQVKGTGQSFKENTFVRLIKYLKKFEKFENFKNDLPMMMKNWFAGKIEPNKEIENLLITSEFELPTKSQIVESIENSELKHDNIKLGKINSTLERGVEFFMSKNLTVEEWMKIIQIYKKQGIQIAEQEYRIIKAKQIKFSQFIKKRIKQKTYLVDNYGMKSLNRKKGSGRYKKRDDSDIPGIISDLTEEQKREIIEDWIKSQRDKKERNAISKIKSLNISMKARIISMHRTTFYKKPKVRRYKYNNLKNTVEEILKESKFIYGSRKISVLLKEKHMSINDRTLRHYLKRWGFIIKTRIKKRQAESKNINTKFKDLVKRNYNPTIDNIIATDVSYIPGLVEGNNYYLSAAISHKTKKIESWCLSKNNNSQLVIDTLNKINKSNFILHSDHGSQYSSNEVIELVKQMNCQTSMSRVGNSLDNREIEYFFSCLKGEYLNHINTNKMNIDEIYNHIDWYIDWYNNKRIQKILNWKTPATAGAII</sequence>
<dbReference type="GO" id="GO:0003676">
    <property type="term" value="F:nucleic acid binding"/>
    <property type="evidence" value="ECO:0007669"/>
    <property type="project" value="InterPro"/>
</dbReference>
<dbReference type="EMBL" id="CP017015">
    <property type="protein sequence ID" value="AOG60311.1"/>
    <property type="molecule type" value="Genomic_DNA"/>
</dbReference>
<dbReference type="NCBIfam" id="NF033516">
    <property type="entry name" value="transpos_IS3"/>
    <property type="match status" value="1"/>
</dbReference>
<proteinExistence type="predicted"/>
<dbReference type="AlphaFoldDB" id="A0A1B3SK51"/>
<dbReference type="Pfam" id="PF00665">
    <property type="entry name" value="rve"/>
    <property type="match status" value="1"/>
</dbReference>
<dbReference type="Proteomes" id="UP000094378">
    <property type="component" value="Chromosome"/>
</dbReference>
<name>A0A1B3SK51_9MOLU</name>
<reference evidence="2 3" key="1">
    <citation type="submission" date="2016-08" db="EMBL/GenBank/DDBJ databases">
        <title>Complete genome sequence of Spiroplasma helicoides TABS-2 (DSM 22551).</title>
        <authorList>
            <person name="Shen W.-Y."/>
            <person name="Lo W.-S."/>
            <person name="Lai Y.-C."/>
            <person name="Kuo C.-H."/>
        </authorList>
    </citation>
    <scope>NUCLEOTIDE SEQUENCE [LARGE SCALE GENOMIC DNA]</scope>
    <source>
        <strain evidence="2 3">TABS-2</strain>
    </source>
</reference>
<dbReference type="KEGG" id="shj:SHELI_v1c03560"/>
<evidence type="ECO:0000313" key="2">
    <source>
        <dbReference type="EMBL" id="AOG60311.1"/>
    </source>
</evidence>
<dbReference type="STRING" id="216938.SHELI_v1c03560"/>
<dbReference type="SUPFAM" id="SSF53098">
    <property type="entry name" value="Ribonuclease H-like"/>
    <property type="match status" value="1"/>
</dbReference>
<organism evidence="2 3">
    <name type="scientific">Spiroplasma helicoides</name>
    <dbReference type="NCBI Taxonomy" id="216938"/>
    <lineage>
        <taxon>Bacteria</taxon>
        <taxon>Bacillati</taxon>
        <taxon>Mycoplasmatota</taxon>
        <taxon>Mollicutes</taxon>
        <taxon>Entomoplasmatales</taxon>
        <taxon>Spiroplasmataceae</taxon>
        <taxon>Spiroplasma</taxon>
    </lineage>
</organism>
<dbReference type="PANTHER" id="PTHR46889">
    <property type="entry name" value="TRANSPOSASE INSF FOR INSERTION SEQUENCE IS3B-RELATED"/>
    <property type="match status" value="1"/>
</dbReference>
<dbReference type="PANTHER" id="PTHR46889:SF5">
    <property type="entry name" value="INTEGRASE PROTEIN"/>
    <property type="match status" value="1"/>
</dbReference>
<protein>
    <submittedName>
        <fullName evidence="2">Transposase</fullName>
    </submittedName>
</protein>
<dbReference type="InterPro" id="IPR001584">
    <property type="entry name" value="Integrase_cat-core"/>
</dbReference>
<dbReference type="RefSeq" id="WP_084449231.1">
    <property type="nucleotide sequence ID" value="NZ_CP017015.1"/>
</dbReference>
<dbReference type="InterPro" id="IPR012337">
    <property type="entry name" value="RNaseH-like_sf"/>
</dbReference>
<dbReference type="PROSITE" id="PS50994">
    <property type="entry name" value="INTEGRASE"/>
    <property type="match status" value="1"/>
</dbReference>
<dbReference type="Gene3D" id="3.30.420.10">
    <property type="entry name" value="Ribonuclease H-like superfamily/Ribonuclease H"/>
    <property type="match status" value="1"/>
</dbReference>
<keyword evidence="3" id="KW-1185">Reference proteome</keyword>
<dbReference type="OrthoDB" id="388865at2"/>
<evidence type="ECO:0000313" key="3">
    <source>
        <dbReference type="Proteomes" id="UP000094378"/>
    </source>
</evidence>
<feature type="domain" description="Integrase catalytic" evidence="1">
    <location>
        <begin position="546"/>
        <end position="708"/>
    </location>
</feature>
<gene>
    <name evidence="2" type="ORF">SHELI_v1c03560</name>
</gene>
<dbReference type="PATRIC" id="fig|216938.3.peg.358"/>
<dbReference type="InterPro" id="IPR036397">
    <property type="entry name" value="RNaseH_sf"/>
</dbReference>
<evidence type="ECO:0000259" key="1">
    <source>
        <dbReference type="PROSITE" id="PS50994"/>
    </source>
</evidence>
<dbReference type="InterPro" id="IPR048020">
    <property type="entry name" value="Transpos_IS3"/>
</dbReference>